<accession>A0A0C2YR78</accession>
<dbReference type="RefSeq" id="WP_009871109.1">
    <property type="nucleotide sequence ID" value="NZ_JXSL01000030.1"/>
</dbReference>
<proteinExistence type="predicted"/>
<evidence type="ECO:0000256" key="1">
    <source>
        <dbReference type="SAM" id="MobiDB-lite"/>
    </source>
</evidence>
<organism evidence="2 3">
    <name type="scientific">Paramagnetospirillum magnetotacticum MS-1</name>
    <dbReference type="NCBI Taxonomy" id="272627"/>
    <lineage>
        <taxon>Bacteria</taxon>
        <taxon>Pseudomonadati</taxon>
        <taxon>Pseudomonadota</taxon>
        <taxon>Alphaproteobacteria</taxon>
        <taxon>Rhodospirillales</taxon>
        <taxon>Magnetospirillaceae</taxon>
        <taxon>Paramagnetospirillum</taxon>
    </lineage>
</organism>
<dbReference type="AlphaFoldDB" id="A0A0C2YR78"/>
<dbReference type="Proteomes" id="UP000031971">
    <property type="component" value="Unassembled WGS sequence"/>
</dbReference>
<keyword evidence="3" id="KW-1185">Reference proteome</keyword>
<dbReference type="EMBL" id="JXSL01000030">
    <property type="protein sequence ID" value="KIL97200.1"/>
    <property type="molecule type" value="Genomic_DNA"/>
</dbReference>
<comment type="caution">
    <text evidence="2">The sequence shown here is derived from an EMBL/GenBank/DDBJ whole genome shotgun (WGS) entry which is preliminary data.</text>
</comment>
<dbReference type="STRING" id="272627.CCC_00261"/>
<reference evidence="2 3" key="1">
    <citation type="submission" date="2015-01" db="EMBL/GenBank/DDBJ databases">
        <title>Genome Sequence of Magnetospirillum magnetotacticum Strain MS-1.</title>
        <authorList>
            <person name="Marinov G.K."/>
            <person name="Smalley M.D."/>
            <person name="DeSalvo G."/>
        </authorList>
    </citation>
    <scope>NUCLEOTIDE SEQUENCE [LARGE SCALE GENOMIC DNA]</scope>
    <source>
        <strain evidence="2 3">MS-1</strain>
    </source>
</reference>
<name>A0A0C2YR78_PARME</name>
<protein>
    <submittedName>
        <fullName evidence="2">Uncharacterized protein</fullName>
    </submittedName>
</protein>
<feature type="region of interest" description="Disordered" evidence="1">
    <location>
        <begin position="98"/>
        <end position="120"/>
    </location>
</feature>
<evidence type="ECO:0000313" key="3">
    <source>
        <dbReference type="Proteomes" id="UP000031971"/>
    </source>
</evidence>
<dbReference type="OrthoDB" id="7358318at2"/>
<sequence length="120" mass="13647">MGRAADDIELTQQEWPLFEQMCALIDAQIDGLVLMNAAQDMVTELLRRECDAKLREQTLGEISRFFLGIIKTPDLSETYKMGRLKMFARATVKILLHRRPHHSGETRSPPPPGLARRATD</sequence>
<gene>
    <name evidence="2" type="ORF">CCC_00261</name>
</gene>
<evidence type="ECO:0000313" key="2">
    <source>
        <dbReference type="EMBL" id="KIL97200.1"/>
    </source>
</evidence>